<evidence type="ECO:0000256" key="1">
    <source>
        <dbReference type="ARBA" id="ARBA00023015"/>
    </source>
</evidence>
<dbReference type="AlphaFoldDB" id="A0A918S3Z6"/>
<evidence type="ECO:0000313" key="7">
    <source>
        <dbReference type="Proteomes" id="UP000614811"/>
    </source>
</evidence>
<sequence length="208" mass="23342">MTVLDTRERLLDVALNLIWQSNYNSVGVNEICKRAGVTKGSFYHHFESKGELFAEATSYYITSMKPQMDAIMSPTNPPLEQLEQTIAFIMENKFGKDLDDIPGCAFLSAGTQCEKSMDQINDALQSMAHTGICYNTALARSLADGGYLEDDVDVEKAARSLHQLVQGALIFAKVHRCPKQVQEDIPEAFYRLLGLKKEYWYSRQKAAS</sequence>
<reference evidence="6" key="2">
    <citation type="submission" date="2020-09" db="EMBL/GenBank/DDBJ databases">
        <authorList>
            <person name="Sun Q."/>
            <person name="Kim S."/>
        </authorList>
    </citation>
    <scope>NUCLEOTIDE SEQUENCE</scope>
    <source>
        <strain evidence="6">KCTC 12711</strain>
    </source>
</reference>
<keyword evidence="7" id="KW-1185">Reference proteome</keyword>
<dbReference type="PANTHER" id="PTHR47506:SF1">
    <property type="entry name" value="HTH-TYPE TRANSCRIPTIONAL REGULATOR YJDC"/>
    <property type="match status" value="1"/>
</dbReference>
<evidence type="ECO:0000256" key="2">
    <source>
        <dbReference type="ARBA" id="ARBA00023125"/>
    </source>
</evidence>
<proteinExistence type="predicted"/>
<evidence type="ECO:0000256" key="4">
    <source>
        <dbReference type="PROSITE-ProRule" id="PRU00335"/>
    </source>
</evidence>
<dbReference type="InterPro" id="IPR009057">
    <property type="entry name" value="Homeodomain-like_sf"/>
</dbReference>
<keyword evidence="2 4" id="KW-0238">DNA-binding</keyword>
<dbReference type="EMBL" id="BMXA01000008">
    <property type="protein sequence ID" value="GHA20283.1"/>
    <property type="molecule type" value="Genomic_DNA"/>
</dbReference>
<feature type="domain" description="HTH tetR-type" evidence="5">
    <location>
        <begin position="4"/>
        <end position="64"/>
    </location>
</feature>
<dbReference type="GO" id="GO:0003677">
    <property type="term" value="F:DNA binding"/>
    <property type="evidence" value="ECO:0007669"/>
    <property type="project" value="UniProtKB-UniRule"/>
</dbReference>
<organism evidence="6 7">
    <name type="scientific">Arenicella chitinivorans</name>
    <dbReference type="NCBI Taxonomy" id="1329800"/>
    <lineage>
        <taxon>Bacteria</taxon>
        <taxon>Pseudomonadati</taxon>
        <taxon>Pseudomonadota</taxon>
        <taxon>Gammaproteobacteria</taxon>
        <taxon>Arenicellales</taxon>
        <taxon>Arenicellaceae</taxon>
        <taxon>Arenicella</taxon>
    </lineage>
</organism>
<dbReference type="Pfam" id="PF00440">
    <property type="entry name" value="TetR_N"/>
    <property type="match status" value="1"/>
</dbReference>
<dbReference type="PANTHER" id="PTHR47506">
    <property type="entry name" value="TRANSCRIPTIONAL REGULATORY PROTEIN"/>
    <property type="match status" value="1"/>
</dbReference>
<dbReference type="RefSeq" id="WP_189402799.1">
    <property type="nucleotide sequence ID" value="NZ_BMXA01000008.1"/>
</dbReference>
<keyword evidence="3" id="KW-0804">Transcription</keyword>
<dbReference type="Gene3D" id="1.10.357.10">
    <property type="entry name" value="Tetracycline Repressor, domain 2"/>
    <property type="match status" value="1"/>
</dbReference>
<dbReference type="SUPFAM" id="SSF46689">
    <property type="entry name" value="Homeodomain-like"/>
    <property type="match status" value="1"/>
</dbReference>
<dbReference type="PROSITE" id="PS50977">
    <property type="entry name" value="HTH_TETR_2"/>
    <property type="match status" value="1"/>
</dbReference>
<dbReference type="PRINTS" id="PR00455">
    <property type="entry name" value="HTHTETR"/>
</dbReference>
<evidence type="ECO:0000259" key="5">
    <source>
        <dbReference type="PROSITE" id="PS50977"/>
    </source>
</evidence>
<dbReference type="SUPFAM" id="SSF48498">
    <property type="entry name" value="Tetracyclin repressor-like, C-terminal domain"/>
    <property type="match status" value="1"/>
</dbReference>
<dbReference type="InterPro" id="IPR036271">
    <property type="entry name" value="Tet_transcr_reg_TetR-rel_C_sf"/>
</dbReference>
<name>A0A918S3Z6_9GAMM</name>
<evidence type="ECO:0000313" key="6">
    <source>
        <dbReference type="EMBL" id="GHA20283.1"/>
    </source>
</evidence>
<comment type="caution">
    <text evidence="6">The sequence shown here is derived from an EMBL/GenBank/DDBJ whole genome shotgun (WGS) entry which is preliminary data.</text>
</comment>
<dbReference type="InterPro" id="IPR001647">
    <property type="entry name" value="HTH_TetR"/>
</dbReference>
<reference evidence="6" key="1">
    <citation type="journal article" date="2014" name="Int. J. Syst. Evol. Microbiol.">
        <title>Complete genome sequence of Corynebacterium casei LMG S-19264T (=DSM 44701T), isolated from a smear-ripened cheese.</title>
        <authorList>
            <consortium name="US DOE Joint Genome Institute (JGI-PGF)"/>
            <person name="Walter F."/>
            <person name="Albersmeier A."/>
            <person name="Kalinowski J."/>
            <person name="Ruckert C."/>
        </authorList>
    </citation>
    <scope>NUCLEOTIDE SEQUENCE</scope>
    <source>
        <strain evidence="6">KCTC 12711</strain>
    </source>
</reference>
<feature type="DNA-binding region" description="H-T-H motif" evidence="4">
    <location>
        <begin position="27"/>
        <end position="46"/>
    </location>
</feature>
<dbReference type="Proteomes" id="UP000614811">
    <property type="component" value="Unassembled WGS sequence"/>
</dbReference>
<gene>
    <name evidence="6" type="ORF">GCM10008090_32840</name>
</gene>
<accession>A0A918S3Z6</accession>
<keyword evidence="1" id="KW-0805">Transcription regulation</keyword>
<evidence type="ECO:0000256" key="3">
    <source>
        <dbReference type="ARBA" id="ARBA00023163"/>
    </source>
</evidence>
<protein>
    <submittedName>
        <fullName evidence="6">TetR family transcriptional regulator</fullName>
    </submittedName>
</protein>